<name>A0A1B6QKQ3_SORBI</name>
<proteinExistence type="predicted"/>
<dbReference type="AlphaFoldDB" id="A0A1B6QKQ3"/>
<dbReference type="EMBL" id="CM000760">
    <property type="protein sequence ID" value="KXG38481.2"/>
    <property type="molecule type" value="Genomic_DNA"/>
</dbReference>
<dbReference type="Gramene" id="KXG38481">
    <property type="protein sequence ID" value="KXG38481"/>
    <property type="gene ID" value="SORBI_3001G240850"/>
</dbReference>
<gene>
    <name evidence="1" type="ORF">SORBI_3001G240850</name>
</gene>
<keyword evidence="2" id="KW-1185">Reference proteome</keyword>
<reference evidence="2" key="2">
    <citation type="journal article" date="2018" name="Plant J.">
        <title>The Sorghum bicolor reference genome: improved assembly, gene annotations, a transcriptome atlas, and signatures of genome organization.</title>
        <authorList>
            <person name="McCormick R.F."/>
            <person name="Truong S.K."/>
            <person name="Sreedasyam A."/>
            <person name="Jenkins J."/>
            <person name="Shu S."/>
            <person name="Sims D."/>
            <person name="Kennedy M."/>
            <person name="Amirebrahimi M."/>
            <person name="Weers B.D."/>
            <person name="McKinley B."/>
            <person name="Mattison A."/>
            <person name="Morishige D.T."/>
            <person name="Grimwood J."/>
            <person name="Schmutz J."/>
            <person name="Mullet J.E."/>
        </authorList>
    </citation>
    <scope>NUCLEOTIDE SEQUENCE [LARGE SCALE GENOMIC DNA]</scope>
    <source>
        <strain evidence="2">cv. BTx623</strain>
    </source>
</reference>
<evidence type="ECO:0000313" key="2">
    <source>
        <dbReference type="Proteomes" id="UP000000768"/>
    </source>
</evidence>
<dbReference type="InParanoid" id="A0A1B6QKQ3"/>
<reference evidence="1 2" key="1">
    <citation type="journal article" date="2009" name="Nature">
        <title>The Sorghum bicolor genome and the diversification of grasses.</title>
        <authorList>
            <person name="Paterson A.H."/>
            <person name="Bowers J.E."/>
            <person name="Bruggmann R."/>
            <person name="Dubchak I."/>
            <person name="Grimwood J."/>
            <person name="Gundlach H."/>
            <person name="Haberer G."/>
            <person name="Hellsten U."/>
            <person name="Mitros T."/>
            <person name="Poliakov A."/>
            <person name="Schmutz J."/>
            <person name="Spannagl M."/>
            <person name="Tang H."/>
            <person name="Wang X."/>
            <person name="Wicker T."/>
            <person name="Bharti A.K."/>
            <person name="Chapman J."/>
            <person name="Feltus F.A."/>
            <person name="Gowik U."/>
            <person name="Grigoriev I.V."/>
            <person name="Lyons E."/>
            <person name="Maher C.A."/>
            <person name="Martis M."/>
            <person name="Narechania A."/>
            <person name="Otillar R.P."/>
            <person name="Penning B.W."/>
            <person name="Salamov A.A."/>
            <person name="Wang Y."/>
            <person name="Zhang L."/>
            <person name="Carpita N.C."/>
            <person name="Freeling M."/>
            <person name="Gingle A.R."/>
            <person name="Hash C.T."/>
            <person name="Keller B."/>
            <person name="Klein P."/>
            <person name="Kresovich S."/>
            <person name="McCann M.C."/>
            <person name="Ming R."/>
            <person name="Peterson D.G."/>
            <person name="Mehboob-ur-Rahman"/>
            <person name="Ware D."/>
            <person name="Westhoff P."/>
            <person name="Mayer K.F."/>
            <person name="Messing J."/>
            <person name="Rokhsar D.S."/>
        </authorList>
    </citation>
    <scope>NUCLEOTIDE SEQUENCE [LARGE SCALE GENOMIC DNA]</scope>
    <source>
        <strain evidence="2">cv. BTx623</strain>
    </source>
</reference>
<accession>A0A1B6QKQ3</accession>
<dbReference type="Proteomes" id="UP000000768">
    <property type="component" value="Chromosome 1"/>
</dbReference>
<evidence type="ECO:0000313" key="1">
    <source>
        <dbReference type="EMBL" id="KXG38481.2"/>
    </source>
</evidence>
<sequence length="52" mass="5516">MGVVLCVLGPLRFWVRRCGGGSGCAASVGQTPTAVELLLMMRKLCFFHTTGS</sequence>
<protein>
    <submittedName>
        <fullName evidence="1">Uncharacterized protein</fullName>
    </submittedName>
</protein>
<organism evidence="1 2">
    <name type="scientific">Sorghum bicolor</name>
    <name type="common">Sorghum</name>
    <name type="synonym">Sorghum vulgare</name>
    <dbReference type="NCBI Taxonomy" id="4558"/>
    <lineage>
        <taxon>Eukaryota</taxon>
        <taxon>Viridiplantae</taxon>
        <taxon>Streptophyta</taxon>
        <taxon>Embryophyta</taxon>
        <taxon>Tracheophyta</taxon>
        <taxon>Spermatophyta</taxon>
        <taxon>Magnoliopsida</taxon>
        <taxon>Liliopsida</taxon>
        <taxon>Poales</taxon>
        <taxon>Poaceae</taxon>
        <taxon>PACMAD clade</taxon>
        <taxon>Panicoideae</taxon>
        <taxon>Andropogonodae</taxon>
        <taxon>Andropogoneae</taxon>
        <taxon>Sorghinae</taxon>
        <taxon>Sorghum</taxon>
    </lineage>
</organism>